<comment type="cofactor">
    <cofactor evidence="1">
        <name>Mn(2+)</name>
        <dbReference type="ChEBI" id="CHEBI:29035"/>
    </cofactor>
</comment>
<keyword evidence="13" id="KW-1185">Reference proteome</keyword>
<organism evidence="12 13">
    <name type="scientific">Durusdinium trenchii</name>
    <dbReference type="NCBI Taxonomy" id="1381693"/>
    <lineage>
        <taxon>Eukaryota</taxon>
        <taxon>Sar</taxon>
        <taxon>Alveolata</taxon>
        <taxon>Dinophyceae</taxon>
        <taxon>Suessiales</taxon>
        <taxon>Symbiodiniaceae</taxon>
        <taxon>Durusdinium</taxon>
    </lineage>
</organism>
<evidence type="ECO:0000256" key="6">
    <source>
        <dbReference type="ARBA" id="ARBA00022842"/>
    </source>
</evidence>
<evidence type="ECO:0000256" key="1">
    <source>
        <dbReference type="ARBA" id="ARBA00001936"/>
    </source>
</evidence>
<evidence type="ECO:0000256" key="4">
    <source>
        <dbReference type="ARBA" id="ARBA00022723"/>
    </source>
</evidence>
<reference evidence="12 13" key="1">
    <citation type="submission" date="2024-02" db="EMBL/GenBank/DDBJ databases">
        <authorList>
            <person name="Chen Y."/>
            <person name="Shah S."/>
            <person name="Dougan E. K."/>
            <person name="Thang M."/>
            <person name="Chan C."/>
        </authorList>
    </citation>
    <scope>NUCLEOTIDE SEQUENCE [LARGE SCALE GENOMIC DNA]</scope>
</reference>
<evidence type="ECO:0000256" key="3">
    <source>
        <dbReference type="ARBA" id="ARBA00013081"/>
    </source>
</evidence>
<dbReference type="CDD" id="cd00143">
    <property type="entry name" value="PP2Cc"/>
    <property type="match status" value="1"/>
</dbReference>
<evidence type="ECO:0000313" key="13">
    <source>
        <dbReference type="Proteomes" id="UP001642464"/>
    </source>
</evidence>
<keyword evidence="5" id="KW-0378">Hydrolase</keyword>
<name>A0ABP0IKC2_9DINO</name>
<gene>
    <name evidence="12" type="ORF">SCF082_LOCUS7086</name>
</gene>
<evidence type="ECO:0000256" key="10">
    <source>
        <dbReference type="ARBA" id="ARBA00048336"/>
    </source>
</evidence>
<accession>A0ABP0IKC2</accession>
<evidence type="ECO:0000256" key="2">
    <source>
        <dbReference type="ARBA" id="ARBA00006702"/>
    </source>
</evidence>
<dbReference type="PANTHER" id="PTHR13832">
    <property type="entry name" value="PROTEIN PHOSPHATASE 2C"/>
    <property type="match status" value="1"/>
</dbReference>
<dbReference type="Pfam" id="PF00481">
    <property type="entry name" value="PP2C"/>
    <property type="match status" value="1"/>
</dbReference>
<dbReference type="EMBL" id="CAXAMM010003947">
    <property type="protein sequence ID" value="CAK9001808.1"/>
    <property type="molecule type" value="Genomic_DNA"/>
</dbReference>
<evidence type="ECO:0000313" key="12">
    <source>
        <dbReference type="EMBL" id="CAK9001808.1"/>
    </source>
</evidence>
<dbReference type="PANTHER" id="PTHR13832:SF803">
    <property type="entry name" value="PROTEIN PHOSPHATASE 1G"/>
    <property type="match status" value="1"/>
</dbReference>
<dbReference type="Proteomes" id="UP001642464">
    <property type="component" value="Unassembled WGS sequence"/>
</dbReference>
<comment type="caution">
    <text evidence="12">The sequence shown here is derived from an EMBL/GenBank/DDBJ whole genome shotgun (WGS) entry which is preliminary data.</text>
</comment>
<dbReference type="InterPro" id="IPR001932">
    <property type="entry name" value="PPM-type_phosphatase-like_dom"/>
</dbReference>
<proteinExistence type="inferred from homology"/>
<comment type="catalytic activity">
    <reaction evidence="9">
        <text>O-phospho-L-seryl-[protein] + H2O = L-seryl-[protein] + phosphate</text>
        <dbReference type="Rhea" id="RHEA:20629"/>
        <dbReference type="Rhea" id="RHEA-COMP:9863"/>
        <dbReference type="Rhea" id="RHEA-COMP:11604"/>
        <dbReference type="ChEBI" id="CHEBI:15377"/>
        <dbReference type="ChEBI" id="CHEBI:29999"/>
        <dbReference type="ChEBI" id="CHEBI:43474"/>
        <dbReference type="ChEBI" id="CHEBI:83421"/>
        <dbReference type="EC" id="3.1.3.16"/>
    </reaction>
</comment>
<comment type="similarity">
    <text evidence="2">Belongs to the PP2C family.</text>
</comment>
<feature type="domain" description="PPM-type phosphatase" evidence="11">
    <location>
        <begin position="1"/>
        <end position="191"/>
    </location>
</feature>
<dbReference type="InterPro" id="IPR015655">
    <property type="entry name" value="PP2C"/>
</dbReference>
<keyword evidence="6" id="KW-0460">Magnesium</keyword>
<sequence length="217" mass="24158">MDRRRWRHRMAYPSLYKRRCRPVGQRVRQGRLIPRSLVVVETIDHKPGAQFSGEAPDHPTEKQRIETAGGTVSFEDPPRLDGSLAVSRGLGDFEYKADGPEAQGIGTVSCIPDIYEVSSLAPGTLCILGCDGIWDVRARPGRRVAEDAGRVRPGTTVMTAEQDLGDIAAEILRQCLQRNSRDNMTCMIMHFADGSDWANFPDEMKNYDKLLGKTSEP</sequence>
<evidence type="ECO:0000259" key="11">
    <source>
        <dbReference type="PROSITE" id="PS51746"/>
    </source>
</evidence>
<keyword evidence="4" id="KW-0479">Metal-binding</keyword>
<evidence type="ECO:0000256" key="5">
    <source>
        <dbReference type="ARBA" id="ARBA00022801"/>
    </source>
</evidence>
<evidence type="ECO:0000256" key="7">
    <source>
        <dbReference type="ARBA" id="ARBA00022912"/>
    </source>
</evidence>
<dbReference type="EC" id="3.1.3.16" evidence="3"/>
<keyword evidence="7" id="KW-0904">Protein phosphatase</keyword>
<dbReference type="PROSITE" id="PS51746">
    <property type="entry name" value="PPM_2"/>
    <property type="match status" value="1"/>
</dbReference>
<dbReference type="Gene3D" id="3.60.40.10">
    <property type="entry name" value="PPM-type phosphatase domain"/>
    <property type="match status" value="1"/>
</dbReference>
<dbReference type="SUPFAM" id="SSF81606">
    <property type="entry name" value="PP2C-like"/>
    <property type="match status" value="1"/>
</dbReference>
<evidence type="ECO:0000256" key="9">
    <source>
        <dbReference type="ARBA" id="ARBA00047761"/>
    </source>
</evidence>
<protein>
    <recommendedName>
        <fullName evidence="3">protein-serine/threonine phosphatase</fullName>
        <ecNumber evidence="3">3.1.3.16</ecNumber>
    </recommendedName>
</protein>
<dbReference type="InterPro" id="IPR036457">
    <property type="entry name" value="PPM-type-like_dom_sf"/>
</dbReference>
<keyword evidence="8" id="KW-0464">Manganese</keyword>
<evidence type="ECO:0000256" key="8">
    <source>
        <dbReference type="ARBA" id="ARBA00023211"/>
    </source>
</evidence>
<comment type="catalytic activity">
    <reaction evidence="10">
        <text>O-phospho-L-threonyl-[protein] + H2O = L-threonyl-[protein] + phosphate</text>
        <dbReference type="Rhea" id="RHEA:47004"/>
        <dbReference type="Rhea" id="RHEA-COMP:11060"/>
        <dbReference type="Rhea" id="RHEA-COMP:11605"/>
        <dbReference type="ChEBI" id="CHEBI:15377"/>
        <dbReference type="ChEBI" id="CHEBI:30013"/>
        <dbReference type="ChEBI" id="CHEBI:43474"/>
        <dbReference type="ChEBI" id="CHEBI:61977"/>
        <dbReference type="EC" id="3.1.3.16"/>
    </reaction>
</comment>